<comment type="caution">
    <text evidence="1">The sequence shown here is derived from an EMBL/GenBank/DDBJ whole genome shotgun (WGS) entry which is preliminary data.</text>
</comment>
<protein>
    <submittedName>
        <fullName evidence="1">Uncharacterized protein</fullName>
    </submittedName>
</protein>
<keyword evidence="2" id="KW-1185">Reference proteome</keyword>
<sequence length="95" mass="10794">MLRFKFFQVKIPWLSRLSSWLRTERFGVRSRVVMGFSSLPNFQNGPEVYSPSYKIEYRVFFGVKGGQSVVPTTPPHSSAVVKKAWALPSCPQVPS</sequence>
<dbReference type="Proteomes" id="UP001148838">
    <property type="component" value="Unassembled WGS sequence"/>
</dbReference>
<dbReference type="EMBL" id="JAJSOF020000033">
    <property type="protein sequence ID" value="KAJ4429992.1"/>
    <property type="molecule type" value="Genomic_DNA"/>
</dbReference>
<reference evidence="1 2" key="1">
    <citation type="journal article" date="2022" name="Allergy">
        <title>Genome assembly and annotation of Periplaneta americana reveal a comprehensive cockroach allergen profile.</title>
        <authorList>
            <person name="Wang L."/>
            <person name="Xiong Q."/>
            <person name="Saelim N."/>
            <person name="Wang L."/>
            <person name="Nong W."/>
            <person name="Wan A.T."/>
            <person name="Shi M."/>
            <person name="Liu X."/>
            <person name="Cao Q."/>
            <person name="Hui J.H.L."/>
            <person name="Sookrung N."/>
            <person name="Leung T.F."/>
            <person name="Tungtrongchitr A."/>
            <person name="Tsui S.K.W."/>
        </authorList>
    </citation>
    <scope>NUCLEOTIDE SEQUENCE [LARGE SCALE GENOMIC DNA]</scope>
    <source>
        <strain evidence="1">PWHHKU_190912</strain>
    </source>
</reference>
<name>A0ABQ8S7S7_PERAM</name>
<evidence type="ECO:0000313" key="2">
    <source>
        <dbReference type="Proteomes" id="UP001148838"/>
    </source>
</evidence>
<proteinExistence type="predicted"/>
<accession>A0ABQ8S7S7</accession>
<gene>
    <name evidence="1" type="ORF">ANN_22196</name>
</gene>
<organism evidence="1 2">
    <name type="scientific">Periplaneta americana</name>
    <name type="common">American cockroach</name>
    <name type="synonym">Blatta americana</name>
    <dbReference type="NCBI Taxonomy" id="6978"/>
    <lineage>
        <taxon>Eukaryota</taxon>
        <taxon>Metazoa</taxon>
        <taxon>Ecdysozoa</taxon>
        <taxon>Arthropoda</taxon>
        <taxon>Hexapoda</taxon>
        <taxon>Insecta</taxon>
        <taxon>Pterygota</taxon>
        <taxon>Neoptera</taxon>
        <taxon>Polyneoptera</taxon>
        <taxon>Dictyoptera</taxon>
        <taxon>Blattodea</taxon>
        <taxon>Blattoidea</taxon>
        <taxon>Blattidae</taxon>
        <taxon>Blattinae</taxon>
        <taxon>Periplaneta</taxon>
    </lineage>
</organism>
<evidence type="ECO:0000313" key="1">
    <source>
        <dbReference type="EMBL" id="KAJ4429992.1"/>
    </source>
</evidence>